<sequence>MWEDNPWGVLEAVNAWDGNRLKWLKSGPTISMLIDRVVPFGQVPHIILSSHEGCRLFDLRIPRMLVTEGVDEVDNTPGMDPNPQSFKHSIGSGIPFFESLSKNPPKTIDELFRRAKKYAMLEEDLQATASPVLVSTQVAQTKKDTGNKRQGSGNPSQGKKPFRGGEGQRPPQR</sequence>
<protein>
    <submittedName>
        <fullName evidence="2">Uncharacterized protein</fullName>
    </submittedName>
</protein>
<accession>A0A438DPT7</accession>
<organism evidence="2 3">
    <name type="scientific">Vitis vinifera</name>
    <name type="common">Grape</name>
    <dbReference type="NCBI Taxonomy" id="29760"/>
    <lineage>
        <taxon>Eukaryota</taxon>
        <taxon>Viridiplantae</taxon>
        <taxon>Streptophyta</taxon>
        <taxon>Embryophyta</taxon>
        <taxon>Tracheophyta</taxon>
        <taxon>Spermatophyta</taxon>
        <taxon>Magnoliopsida</taxon>
        <taxon>eudicotyledons</taxon>
        <taxon>Gunneridae</taxon>
        <taxon>Pentapetalae</taxon>
        <taxon>rosids</taxon>
        <taxon>Vitales</taxon>
        <taxon>Vitaceae</taxon>
        <taxon>Viteae</taxon>
        <taxon>Vitis</taxon>
    </lineage>
</organism>
<dbReference type="EMBL" id="QGNW01001537">
    <property type="protein sequence ID" value="RVW37476.1"/>
    <property type="molecule type" value="Genomic_DNA"/>
</dbReference>
<feature type="compositionally biased region" description="Polar residues" evidence="1">
    <location>
        <begin position="148"/>
        <end position="157"/>
    </location>
</feature>
<feature type="compositionally biased region" description="Polar residues" evidence="1">
    <location>
        <begin position="130"/>
        <end position="140"/>
    </location>
</feature>
<evidence type="ECO:0000313" key="3">
    <source>
        <dbReference type="Proteomes" id="UP000288805"/>
    </source>
</evidence>
<reference evidence="2 3" key="1">
    <citation type="journal article" date="2018" name="PLoS Genet.">
        <title>Population sequencing reveals clonal diversity and ancestral inbreeding in the grapevine cultivar Chardonnay.</title>
        <authorList>
            <person name="Roach M.J."/>
            <person name="Johnson D.L."/>
            <person name="Bohlmann J."/>
            <person name="van Vuuren H.J."/>
            <person name="Jones S.J."/>
            <person name="Pretorius I.S."/>
            <person name="Schmidt S.A."/>
            <person name="Borneman A.R."/>
        </authorList>
    </citation>
    <scope>NUCLEOTIDE SEQUENCE [LARGE SCALE GENOMIC DNA]</scope>
    <source>
        <strain evidence="3">cv. Chardonnay</strain>
        <tissue evidence="2">Leaf</tissue>
    </source>
</reference>
<gene>
    <name evidence="2" type="ORF">CK203_111072</name>
</gene>
<dbReference type="AlphaFoldDB" id="A0A438DPT7"/>
<proteinExistence type="predicted"/>
<dbReference type="Proteomes" id="UP000288805">
    <property type="component" value="Unassembled WGS sequence"/>
</dbReference>
<evidence type="ECO:0000313" key="2">
    <source>
        <dbReference type="EMBL" id="RVW37476.1"/>
    </source>
</evidence>
<comment type="caution">
    <text evidence="2">The sequence shown here is derived from an EMBL/GenBank/DDBJ whole genome shotgun (WGS) entry which is preliminary data.</text>
</comment>
<feature type="region of interest" description="Disordered" evidence="1">
    <location>
        <begin position="130"/>
        <end position="173"/>
    </location>
</feature>
<name>A0A438DPT7_VITVI</name>
<evidence type="ECO:0000256" key="1">
    <source>
        <dbReference type="SAM" id="MobiDB-lite"/>
    </source>
</evidence>